<sequence>MSFIMRIARADDLQTLYEMAKLTGGGFTNLPPDRTALSAKLERTEKALARQGDGIEDELIVMVLENVETGQVRGTCQIFSTVGQSWPFYSYRLGVLTQHSRELGRTFRAQMLSLTTDLEGSVEVGGLFLHPRERAEGLGLLLARSRYLYIRSHRARFGDRVIAELRGVIDEAGGSPFWDGLAGRFFGMNFQEADEFNAVNGNQFIADLMPKTPIYTAMLTDSARAVIGLPHPNGRAAMRMLETEGFDNAGYVDIFDGGPTMVGQIDQLKTIAAARDVILSATREKGGDKMLIATGKLADYRCTWGFVQEGANGAVSLDAASAARLGLETGGSFTMAGRA</sequence>
<keyword evidence="2 4" id="KW-0808">Transferase</keyword>
<dbReference type="Proteomes" id="UP000052232">
    <property type="component" value="Unassembled WGS sequence"/>
</dbReference>
<dbReference type="RefSeq" id="WP_066601486.1">
    <property type="nucleotide sequence ID" value="NZ_KQ130434.1"/>
</dbReference>
<protein>
    <submittedName>
        <fullName evidence="4">Arginine N-succinyltransferase</fullName>
    </submittedName>
</protein>
<dbReference type="InterPro" id="IPR007041">
    <property type="entry name" value="Arg_succinylTrfase_AstA/AruG"/>
</dbReference>
<evidence type="ECO:0000256" key="1">
    <source>
        <dbReference type="ARBA" id="ARBA00022503"/>
    </source>
</evidence>
<dbReference type="PANTHER" id="PTHR30420:SF1">
    <property type="entry name" value="ARGININE N-SUCCINYLTRANSFERASE"/>
    <property type="match status" value="1"/>
</dbReference>
<evidence type="ECO:0000256" key="2">
    <source>
        <dbReference type="ARBA" id="ARBA00022679"/>
    </source>
</evidence>
<dbReference type="Pfam" id="PF04958">
    <property type="entry name" value="AstA"/>
    <property type="match status" value="1"/>
</dbReference>
<proteinExistence type="predicted"/>
<dbReference type="PATRIC" id="fig|1420583.3.peg.1255"/>
<reference evidence="4 5" key="1">
    <citation type="journal article" date="2015" name="G3 (Bethesda)">
        <title>Insights into Ongoing Evolution of the Hexachlorocyclohexane Catabolic Pathway from Comparative Genomics of Ten Sphingomonadaceae Strains.</title>
        <authorList>
            <person name="Pearce S.L."/>
            <person name="Oakeshott J.G."/>
            <person name="Pandey G."/>
        </authorList>
    </citation>
    <scope>NUCLEOTIDE SEQUENCE [LARGE SCALE GENOMIC DNA]</scope>
    <source>
        <strain evidence="4 5">LL01</strain>
    </source>
</reference>
<evidence type="ECO:0000313" key="4">
    <source>
        <dbReference type="EMBL" id="KMS57793.1"/>
    </source>
</evidence>
<dbReference type="NCBIfam" id="TIGR03243">
    <property type="entry name" value="arg_catab_AOST"/>
    <property type="match status" value="1"/>
</dbReference>
<dbReference type="SUPFAM" id="SSF55729">
    <property type="entry name" value="Acyl-CoA N-acyltransferases (Nat)"/>
    <property type="match status" value="1"/>
</dbReference>
<dbReference type="InterPro" id="IPR016181">
    <property type="entry name" value="Acyl_CoA_acyltransferase"/>
</dbReference>
<dbReference type="GO" id="GO:0008791">
    <property type="term" value="F:arginine N-succinyltransferase activity"/>
    <property type="evidence" value="ECO:0007669"/>
    <property type="project" value="InterPro"/>
</dbReference>
<evidence type="ECO:0000256" key="3">
    <source>
        <dbReference type="ARBA" id="ARBA00023315"/>
    </source>
</evidence>
<keyword evidence="3" id="KW-0012">Acyltransferase</keyword>
<accession>A0A0J7Y2X0</accession>
<gene>
    <name evidence="4" type="ORF">V473_06235</name>
</gene>
<comment type="caution">
    <text evidence="4">The sequence shown here is derived from an EMBL/GenBank/DDBJ whole genome shotgun (WGS) entry which is preliminary data.</text>
</comment>
<keyword evidence="5" id="KW-1185">Reference proteome</keyword>
<dbReference type="STRING" id="1420583.V473_06235"/>
<organism evidence="4 5">
    <name type="scientific">Sphingobium cupriresistens LL01</name>
    <dbReference type="NCBI Taxonomy" id="1420583"/>
    <lineage>
        <taxon>Bacteria</taxon>
        <taxon>Pseudomonadati</taxon>
        <taxon>Pseudomonadota</taxon>
        <taxon>Alphaproteobacteria</taxon>
        <taxon>Sphingomonadales</taxon>
        <taxon>Sphingomonadaceae</taxon>
        <taxon>Sphingobium</taxon>
    </lineage>
</organism>
<dbReference type="GO" id="GO:0006527">
    <property type="term" value="P:L-arginine catabolic process"/>
    <property type="evidence" value="ECO:0007669"/>
    <property type="project" value="InterPro"/>
</dbReference>
<dbReference type="EMBL" id="JACT01000001">
    <property type="protein sequence ID" value="KMS57793.1"/>
    <property type="molecule type" value="Genomic_DNA"/>
</dbReference>
<evidence type="ECO:0000313" key="5">
    <source>
        <dbReference type="Proteomes" id="UP000052232"/>
    </source>
</evidence>
<keyword evidence="1" id="KW-0056">Arginine metabolism</keyword>
<dbReference type="AlphaFoldDB" id="A0A0J7Y2X0"/>
<name>A0A0J7Y2X0_9SPHN</name>
<dbReference type="PANTHER" id="PTHR30420">
    <property type="entry name" value="N-SUCCINYLARGININE DIHYDROLASE"/>
    <property type="match status" value="1"/>
</dbReference>